<evidence type="ECO:0000313" key="9">
    <source>
        <dbReference type="EMBL" id="GGW40229.1"/>
    </source>
</evidence>
<dbReference type="GO" id="GO:0020037">
    <property type="term" value="F:heme binding"/>
    <property type="evidence" value="ECO:0007669"/>
    <property type="project" value="InterPro"/>
</dbReference>
<evidence type="ECO:0000256" key="2">
    <source>
        <dbReference type="ARBA" id="ARBA00022617"/>
    </source>
</evidence>
<dbReference type="AlphaFoldDB" id="A0A918MNM1"/>
<dbReference type="RefSeq" id="WP_189634753.1">
    <property type="nucleotide sequence ID" value="NZ_BMYQ01000012.1"/>
</dbReference>
<keyword evidence="5 6" id="KW-0408">Iron</keyword>
<dbReference type="SUPFAM" id="SSF47175">
    <property type="entry name" value="Cytochromes"/>
    <property type="match status" value="1"/>
</dbReference>
<reference evidence="9" key="2">
    <citation type="submission" date="2020-09" db="EMBL/GenBank/DDBJ databases">
        <authorList>
            <person name="Sun Q."/>
            <person name="Kim S."/>
        </authorList>
    </citation>
    <scope>NUCLEOTIDE SEQUENCE</scope>
    <source>
        <strain evidence="9">KCTC 23714</strain>
    </source>
</reference>
<dbReference type="GO" id="GO:0005506">
    <property type="term" value="F:iron ion binding"/>
    <property type="evidence" value="ECO:0007669"/>
    <property type="project" value="InterPro"/>
</dbReference>
<keyword evidence="3 6" id="KW-0479">Metal-binding</keyword>
<dbReference type="InterPro" id="IPR010980">
    <property type="entry name" value="Cyt_c/b562"/>
</dbReference>
<dbReference type="Proteomes" id="UP000628984">
    <property type="component" value="Unassembled WGS sequence"/>
</dbReference>
<keyword evidence="8" id="KW-0732">Signal</keyword>
<dbReference type="GO" id="GO:0022900">
    <property type="term" value="P:electron transport chain"/>
    <property type="evidence" value="ECO:0007669"/>
    <property type="project" value="InterPro"/>
</dbReference>
<feature type="binding site" description="covalent" evidence="7">
    <location>
        <position position="138"/>
    </location>
    <ligand>
        <name>heme c</name>
        <dbReference type="ChEBI" id="CHEBI:61717"/>
    </ligand>
</feature>
<feature type="binding site" description="covalent" evidence="7">
    <location>
        <position position="135"/>
    </location>
    <ligand>
        <name>heme c</name>
        <dbReference type="ChEBI" id="CHEBI:61717"/>
    </ligand>
</feature>
<keyword evidence="2 7" id="KW-0349">Heme</keyword>
<evidence type="ECO:0000256" key="1">
    <source>
        <dbReference type="ARBA" id="ARBA00022448"/>
    </source>
</evidence>
<feature type="binding site" description="axial binding residue" evidence="6">
    <location>
        <position position="139"/>
    </location>
    <ligand>
        <name>heme c</name>
        <dbReference type="ChEBI" id="CHEBI:61717"/>
    </ligand>
    <ligandPart>
        <name>Fe</name>
        <dbReference type="ChEBI" id="CHEBI:18248"/>
    </ligandPart>
</feature>
<evidence type="ECO:0000256" key="3">
    <source>
        <dbReference type="ARBA" id="ARBA00022723"/>
    </source>
</evidence>
<feature type="chain" id="PRO_5037702245" evidence="8">
    <location>
        <begin position="22"/>
        <end position="144"/>
    </location>
</feature>
<evidence type="ECO:0000256" key="7">
    <source>
        <dbReference type="PIRSR" id="PIRSR000027-2"/>
    </source>
</evidence>
<proteinExistence type="predicted"/>
<protein>
    <submittedName>
        <fullName evidence="9">Cytochrome c</fullName>
    </submittedName>
</protein>
<reference evidence="9" key="1">
    <citation type="journal article" date="2014" name="Int. J. Syst. Evol. Microbiol.">
        <title>Complete genome sequence of Corynebacterium casei LMG S-19264T (=DSM 44701T), isolated from a smear-ripened cheese.</title>
        <authorList>
            <consortium name="US DOE Joint Genome Institute (JGI-PGF)"/>
            <person name="Walter F."/>
            <person name="Albersmeier A."/>
            <person name="Kalinowski J."/>
            <person name="Ruckert C."/>
        </authorList>
    </citation>
    <scope>NUCLEOTIDE SEQUENCE</scope>
    <source>
        <strain evidence="9">KCTC 23714</strain>
    </source>
</reference>
<dbReference type="Gene3D" id="1.20.120.10">
    <property type="entry name" value="Cytochrome c/b562"/>
    <property type="match status" value="1"/>
</dbReference>
<evidence type="ECO:0000256" key="4">
    <source>
        <dbReference type="ARBA" id="ARBA00022982"/>
    </source>
</evidence>
<dbReference type="EMBL" id="BMYQ01000012">
    <property type="protein sequence ID" value="GGW40229.1"/>
    <property type="molecule type" value="Genomic_DNA"/>
</dbReference>
<dbReference type="PROSITE" id="PS51009">
    <property type="entry name" value="CYTCII"/>
    <property type="match status" value="1"/>
</dbReference>
<sequence>MKFLTRAIALAVLCGATMAHAEGEPTDPTVQARVALMKSMGGAAKALGDMAGGKAGFDAAAAETAKTALVVASTDIAAKFEAQASDPASEAKPEIWTSWDDFVAKADALNAAASALDASSVEGIKAGMAAVGGACKACHTAYRM</sequence>
<comment type="caution">
    <text evidence="9">The sequence shown here is derived from an EMBL/GenBank/DDBJ whole genome shotgun (WGS) entry which is preliminary data.</text>
</comment>
<dbReference type="GO" id="GO:0009055">
    <property type="term" value="F:electron transfer activity"/>
    <property type="evidence" value="ECO:0007669"/>
    <property type="project" value="InterPro"/>
</dbReference>
<keyword evidence="1" id="KW-0813">Transport</keyword>
<evidence type="ECO:0000256" key="6">
    <source>
        <dbReference type="PIRSR" id="PIRSR000027-1"/>
    </source>
</evidence>
<gene>
    <name evidence="9" type="ORF">GCM10011452_30630</name>
</gene>
<evidence type="ECO:0000256" key="8">
    <source>
        <dbReference type="SAM" id="SignalP"/>
    </source>
</evidence>
<evidence type="ECO:0000313" key="10">
    <source>
        <dbReference type="Proteomes" id="UP000628984"/>
    </source>
</evidence>
<organism evidence="9 10">
    <name type="scientific">Gemmobacter lanyuensis</name>
    <dbReference type="NCBI Taxonomy" id="1054497"/>
    <lineage>
        <taxon>Bacteria</taxon>
        <taxon>Pseudomonadati</taxon>
        <taxon>Pseudomonadota</taxon>
        <taxon>Alphaproteobacteria</taxon>
        <taxon>Rhodobacterales</taxon>
        <taxon>Paracoccaceae</taxon>
        <taxon>Gemmobacter</taxon>
    </lineage>
</organism>
<keyword evidence="10" id="KW-1185">Reference proteome</keyword>
<name>A0A918MNM1_9RHOB</name>
<dbReference type="PIRSF" id="PIRSF000027">
    <property type="entry name" value="Cytc_c_prime"/>
    <property type="match status" value="1"/>
</dbReference>
<keyword evidence="4" id="KW-0249">Electron transport</keyword>
<feature type="signal peptide" evidence="8">
    <location>
        <begin position="1"/>
        <end position="21"/>
    </location>
</feature>
<dbReference type="Pfam" id="PF01322">
    <property type="entry name" value="Cytochrom_C_2"/>
    <property type="match status" value="1"/>
</dbReference>
<accession>A0A918MNM1</accession>
<dbReference type="InterPro" id="IPR012127">
    <property type="entry name" value="Cyt_c_prime"/>
</dbReference>
<dbReference type="GO" id="GO:0042597">
    <property type="term" value="C:periplasmic space"/>
    <property type="evidence" value="ECO:0007669"/>
    <property type="project" value="InterPro"/>
</dbReference>
<evidence type="ECO:0000256" key="5">
    <source>
        <dbReference type="ARBA" id="ARBA00023004"/>
    </source>
</evidence>
<dbReference type="InterPro" id="IPR002321">
    <property type="entry name" value="Cyt_c_II"/>
</dbReference>
<comment type="PTM">
    <text evidence="7">Binds 1 heme group per subunit.</text>
</comment>